<reference evidence="4 5" key="1">
    <citation type="journal article" date="2015" name="Stand. Genomic Sci.">
        <title>Genomic Encyclopedia of Bacterial and Archaeal Type Strains, Phase III: the genomes of soil and plant-associated and newly described type strains.</title>
        <authorList>
            <person name="Whitman W.B."/>
            <person name="Woyke T."/>
            <person name="Klenk H.P."/>
            <person name="Zhou Y."/>
            <person name="Lilburn T.G."/>
            <person name="Beck B.J."/>
            <person name="De Vos P."/>
            <person name="Vandamme P."/>
            <person name="Eisen J.A."/>
            <person name="Garrity G."/>
            <person name="Hugenholtz P."/>
            <person name="Kyrpides N.C."/>
        </authorList>
    </citation>
    <scope>NUCLEOTIDE SEQUENCE [LARGE SCALE GENOMIC DNA]</scope>
    <source>
        <strain evidence="4 5">S2T63</strain>
    </source>
</reference>
<keyword evidence="5" id="KW-1185">Reference proteome</keyword>
<protein>
    <submittedName>
        <fullName evidence="4">Biotin/lipoyl-binding protein</fullName>
    </submittedName>
</protein>
<dbReference type="Gene3D" id="2.40.420.20">
    <property type="match status" value="1"/>
</dbReference>
<organism evidence="4 5">
    <name type="scientific">Microbacterium telephonicum</name>
    <dbReference type="NCBI Taxonomy" id="1714841"/>
    <lineage>
        <taxon>Bacteria</taxon>
        <taxon>Bacillati</taxon>
        <taxon>Actinomycetota</taxon>
        <taxon>Actinomycetes</taxon>
        <taxon>Micrococcales</taxon>
        <taxon>Microbacteriaceae</taxon>
        <taxon>Microbacterium</taxon>
    </lineage>
</organism>
<dbReference type="InterPro" id="IPR011053">
    <property type="entry name" value="Single_hybrid_motif"/>
</dbReference>
<dbReference type="Pfam" id="PF25917">
    <property type="entry name" value="BSH_RND"/>
    <property type="match status" value="1"/>
</dbReference>
<feature type="domain" description="CzcB-like C-terminal circularly permuted SH3-like" evidence="3">
    <location>
        <begin position="226"/>
        <end position="275"/>
    </location>
</feature>
<dbReference type="PANTHER" id="PTHR30469">
    <property type="entry name" value="MULTIDRUG RESISTANCE PROTEIN MDTA"/>
    <property type="match status" value="1"/>
</dbReference>
<dbReference type="AlphaFoldDB" id="A0A498C3L1"/>
<dbReference type="GO" id="GO:1990281">
    <property type="term" value="C:efflux pump complex"/>
    <property type="evidence" value="ECO:0007669"/>
    <property type="project" value="TreeGrafter"/>
</dbReference>
<evidence type="ECO:0000313" key="5">
    <source>
        <dbReference type="Proteomes" id="UP000273158"/>
    </source>
</evidence>
<feature type="signal peptide" evidence="1">
    <location>
        <begin position="1"/>
        <end position="36"/>
    </location>
</feature>
<dbReference type="Proteomes" id="UP000273158">
    <property type="component" value="Unassembled WGS sequence"/>
</dbReference>
<dbReference type="OrthoDB" id="4401807at2"/>
<dbReference type="Pfam" id="PF25975">
    <property type="entry name" value="CzcB_C"/>
    <property type="match status" value="1"/>
</dbReference>
<evidence type="ECO:0000313" key="4">
    <source>
        <dbReference type="EMBL" id="RLK47720.1"/>
    </source>
</evidence>
<dbReference type="GO" id="GO:0015562">
    <property type="term" value="F:efflux transmembrane transporter activity"/>
    <property type="evidence" value="ECO:0007669"/>
    <property type="project" value="TreeGrafter"/>
</dbReference>
<sequence>MLVWRRWIFPILLLIVCAAVAAALVKLAFFPDQADAATPAAGGTLDAPVVTVEKGDITDELSVDGTIARDDDVTVRAQVEGVITSVAVAQGQSVAAGQVLFTVKQTSPVKNVDVTAPEAGEVASFELVKGQSVSLGSEVATLTPARFHLVGTVDPVLLYRLAGAPTDGQVTIQGGPAPFTCTGLNVQVSDDGATSVVCAVPTDQQVFAGLKATLAVTVGSVEDALVVPTTAVTGGAGSGIVWIDTDGGTEERKVELGVTDGTLVQVVSGLAEGDVVRQYVPGTTAGTEPVCYDDGMGGQYCEDPGMTW</sequence>
<name>A0A498C3L1_9MICO</name>
<dbReference type="EMBL" id="RCDB01000003">
    <property type="protein sequence ID" value="RLK47720.1"/>
    <property type="molecule type" value="Genomic_DNA"/>
</dbReference>
<keyword evidence="1" id="KW-0732">Signal</keyword>
<gene>
    <name evidence="4" type="ORF">C7474_2317</name>
</gene>
<feature type="chain" id="PRO_5019778994" evidence="1">
    <location>
        <begin position="37"/>
        <end position="308"/>
    </location>
</feature>
<feature type="domain" description="Multidrug resistance protein MdtA-like barrel-sandwich hybrid" evidence="2">
    <location>
        <begin position="72"/>
        <end position="140"/>
    </location>
</feature>
<dbReference type="InterPro" id="IPR058649">
    <property type="entry name" value="CzcB_C"/>
</dbReference>
<evidence type="ECO:0000259" key="2">
    <source>
        <dbReference type="Pfam" id="PF25917"/>
    </source>
</evidence>
<accession>A0A498C3L1</accession>
<evidence type="ECO:0000259" key="3">
    <source>
        <dbReference type="Pfam" id="PF25975"/>
    </source>
</evidence>
<dbReference type="RefSeq" id="WP_121060113.1">
    <property type="nucleotide sequence ID" value="NZ_RCDB01000003.1"/>
</dbReference>
<dbReference type="InterPro" id="IPR058625">
    <property type="entry name" value="MdtA-like_BSH"/>
</dbReference>
<comment type="caution">
    <text evidence="4">The sequence shown here is derived from an EMBL/GenBank/DDBJ whole genome shotgun (WGS) entry which is preliminary data.</text>
</comment>
<dbReference type="Gene3D" id="2.40.50.100">
    <property type="match status" value="1"/>
</dbReference>
<proteinExistence type="predicted"/>
<evidence type="ECO:0000256" key="1">
    <source>
        <dbReference type="SAM" id="SignalP"/>
    </source>
</evidence>
<dbReference type="SUPFAM" id="SSF51230">
    <property type="entry name" value="Single hybrid motif"/>
    <property type="match status" value="1"/>
</dbReference>